<protein>
    <submittedName>
        <fullName evidence="2">Putative nad binding domain of 6-phosphogluconate dehydrogenase protein</fullName>
    </submittedName>
</protein>
<dbReference type="KEGG" id="ela:UCREL1_6780"/>
<dbReference type="Pfam" id="PF03446">
    <property type="entry name" value="NAD_binding_2"/>
    <property type="match status" value="1"/>
</dbReference>
<name>M7SP58_EUTLA</name>
<dbReference type="Gene3D" id="3.40.50.720">
    <property type="entry name" value="NAD(P)-binding Rossmann-like Domain"/>
    <property type="match status" value="1"/>
</dbReference>
<evidence type="ECO:0000259" key="1">
    <source>
        <dbReference type="Pfam" id="PF03446"/>
    </source>
</evidence>
<dbReference type="InterPro" id="IPR051265">
    <property type="entry name" value="HIBADH-related_NP60_sf"/>
</dbReference>
<accession>M7SP58</accession>
<evidence type="ECO:0000313" key="2">
    <source>
        <dbReference type="EMBL" id="EMR66233.1"/>
    </source>
</evidence>
<dbReference type="InterPro" id="IPR036291">
    <property type="entry name" value="NAD(P)-bd_dom_sf"/>
</dbReference>
<dbReference type="GO" id="GO:0050661">
    <property type="term" value="F:NADP binding"/>
    <property type="evidence" value="ECO:0007669"/>
    <property type="project" value="InterPro"/>
</dbReference>
<gene>
    <name evidence="2" type="ORF">UCREL1_6780</name>
</gene>
<dbReference type="EMBL" id="KB706690">
    <property type="protein sequence ID" value="EMR66233.1"/>
    <property type="molecule type" value="Genomic_DNA"/>
</dbReference>
<dbReference type="PANTHER" id="PTHR43580">
    <property type="entry name" value="OXIDOREDUCTASE GLYR1-RELATED"/>
    <property type="match status" value="1"/>
</dbReference>
<proteinExistence type="predicted"/>
<dbReference type="Proteomes" id="UP000012174">
    <property type="component" value="Unassembled WGS sequence"/>
</dbReference>
<dbReference type="AlphaFoldDB" id="M7SP58"/>
<dbReference type="STRING" id="1287681.M7SP58"/>
<reference evidence="3" key="1">
    <citation type="journal article" date="2013" name="Genome Announc.">
        <title>Draft genome sequence of the grapevine dieback fungus Eutypa lata UCR-EL1.</title>
        <authorList>
            <person name="Blanco-Ulate B."/>
            <person name="Rolshausen P.E."/>
            <person name="Cantu D."/>
        </authorList>
    </citation>
    <scope>NUCLEOTIDE SEQUENCE [LARGE SCALE GENOMIC DNA]</scope>
    <source>
        <strain evidence="3">UCR-EL1</strain>
    </source>
</reference>
<dbReference type="eggNOG" id="KOG0409">
    <property type="taxonomic scope" value="Eukaryota"/>
</dbReference>
<dbReference type="InterPro" id="IPR006115">
    <property type="entry name" value="6PGDH_NADP-bd"/>
</dbReference>
<dbReference type="PANTHER" id="PTHR43580:SF8">
    <property type="entry name" value="6-PHOSPHOGLUCONATE DEHYDROGENASE NADP-BINDING DOMAIN-CONTAINING PROTEIN-RELATED"/>
    <property type="match status" value="1"/>
</dbReference>
<feature type="domain" description="6-phosphogluconate dehydrogenase NADP-binding" evidence="1">
    <location>
        <begin position="1"/>
        <end position="149"/>
    </location>
</feature>
<sequence length="171" mass="17581">MAKNIHRHLAGKGMPPLRFFNRTASKGDALEALGGVRCPSVAAVAAYSDVIFISASDDKAVESIIEQIIASGDGNIAGKTIAGKTIVDTTTVHPDTTAAVAEKLRKAGAELVAAPVFGATPVAEEGRLLVAFAGSAAAFERVSPFLKGVIAREVLRAGEAPEKAMLLKTTG</sequence>
<organism evidence="2 3">
    <name type="scientific">Eutypa lata (strain UCR-EL1)</name>
    <name type="common">Grapevine dieback disease fungus</name>
    <name type="synonym">Eutypa armeniacae</name>
    <dbReference type="NCBI Taxonomy" id="1287681"/>
    <lineage>
        <taxon>Eukaryota</taxon>
        <taxon>Fungi</taxon>
        <taxon>Dikarya</taxon>
        <taxon>Ascomycota</taxon>
        <taxon>Pezizomycotina</taxon>
        <taxon>Sordariomycetes</taxon>
        <taxon>Xylariomycetidae</taxon>
        <taxon>Xylariales</taxon>
        <taxon>Diatrypaceae</taxon>
        <taxon>Eutypa</taxon>
    </lineage>
</organism>
<keyword evidence="3" id="KW-1185">Reference proteome</keyword>
<dbReference type="HOGENOM" id="CLU_035117_5_2_1"/>
<dbReference type="SUPFAM" id="SSF51735">
    <property type="entry name" value="NAD(P)-binding Rossmann-fold domains"/>
    <property type="match status" value="1"/>
</dbReference>
<dbReference type="OMA" id="CIQNEEA"/>
<evidence type="ECO:0000313" key="3">
    <source>
        <dbReference type="Proteomes" id="UP000012174"/>
    </source>
</evidence>
<dbReference type="OrthoDB" id="435038at2759"/>